<dbReference type="InterPro" id="IPR036390">
    <property type="entry name" value="WH_DNA-bd_sf"/>
</dbReference>
<evidence type="ECO:0000313" key="6">
    <source>
        <dbReference type="Proteomes" id="UP000186308"/>
    </source>
</evidence>
<dbReference type="Proteomes" id="UP000186308">
    <property type="component" value="Unassembled WGS sequence"/>
</dbReference>
<dbReference type="SUPFAM" id="SSF46785">
    <property type="entry name" value="Winged helix' DNA-binding domain"/>
    <property type="match status" value="1"/>
</dbReference>
<keyword evidence="6" id="KW-1185">Reference proteome</keyword>
<dbReference type="InterPro" id="IPR023187">
    <property type="entry name" value="Tscrpt_reg_MarR-type_CS"/>
</dbReference>
<keyword evidence="1" id="KW-0805">Transcription regulation</keyword>
<dbReference type="InterPro" id="IPR000835">
    <property type="entry name" value="HTH_MarR-typ"/>
</dbReference>
<dbReference type="SMART" id="SM00347">
    <property type="entry name" value="HTH_MARR"/>
    <property type="match status" value="1"/>
</dbReference>
<sequence length="171" mass="19474">MDPNISCAPPGAGTEPDILYLLHDVARLLRREIDRRARMHDMNRAQWVMMIRLSHNPGLSQKDLAEIIEVEPMTVARLTDRLEARGLVERRADPRDRRIWRLHLTPLADPLLRDIEAQRGLVAEFVTQTLSPEVIEATIDGLMRMKTILLTADRAADTYMISAAKAEQEMA</sequence>
<gene>
    <name evidence="5" type="ORF">SAMN05421828_102136</name>
</gene>
<accession>A0A8G2FL62</accession>
<dbReference type="PROSITE" id="PS01117">
    <property type="entry name" value="HTH_MARR_1"/>
    <property type="match status" value="1"/>
</dbReference>
<dbReference type="OrthoDB" id="5974674at2"/>
<dbReference type="PROSITE" id="PS50995">
    <property type="entry name" value="HTH_MARR_2"/>
    <property type="match status" value="1"/>
</dbReference>
<keyword evidence="2 5" id="KW-0238">DNA-binding</keyword>
<evidence type="ECO:0000256" key="1">
    <source>
        <dbReference type="ARBA" id="ARBA00023015"/>
    </source>
</evidence>
<dbReference type="RefSeq" id="WP_051657517.1">
    <property type="nucleotide sequence ID" value="NZ_FTNE01000002.1"/>
</dbReference>
<dbReference type="GO" id="GO:0003700">
    <property type="term" value="F:DNA-binding transcription factor activity"/>
    <property type="evidence" value="ECO:0007669"/>
    <property type="project" value="InterPro"/>
</dbReference>
<keyword evidence="3" id="KW-0804">Transcription</keyword>
<dbReference type="GO" id="GO:0006950">
    <property type="term" value="P:response to stress"/>
    <property type="evidence" value="ECO:0007669"/>
    <property type="project" value="TreeGrafter"/>
</dbReference>
<proteinExistence type="predicted"/>
<organism evidence="5 6">
    <name type="scientific">Acidiphilium rubrum</name>
    <dbReference type="NCBI Taxonomy" id="526"/>
    <lineage>
        <taxon>Bacteria</taxon>
        <taxon>Pseudomonadati</taxon>
        <taxon>Pseudomonadota</taxon>
        <taxon>Alphaproteobacteria</taxon>
        <taxon>Acetobacterales</taxon>
        <taxon>Acidocellaceae</taxon>
        <taxon>Acidiphilium</taxon>
    </lineage>
</organism>
<comment type="caution">
    <text evidence="5">The sequence shown here is derived from an EMBL/GenBank/DDBJ whole genome shotgun (WGS) entry which is preliminary data.</text>
</comment>
<dbReference type="EMBL" id="FTNE01000002">
    <property type="protein sequence ID" value="SIQ18595.1"/>
    <property type="molecule type" value="Genomic_DNA"/>
</dbReference>
<evidence type="ECO:0000313" key="5">
    <source>
        <dbReference type="EMBL" id="SIQ18595.1"/>
    </source>
</evidence>
<dbReference type="PANTHER" id="PTHR33164">
    <property type="entry name" value="TRANSCRIPTIONAL REGULATOR, MARR FAMILY"/>
    <property type="match status" value="1"/>
</dbReference>
<dbReference type="InterPro" id="IPR039422">
    <property type="entry name" value="MarR/SlyA-like"/>
</dbReference>
<evidence type="ECO:0000256" key="2">
    <source>
        <dbReference type="ARBA" id="ARBA00023125"/>
    </source>
</evidence>
<dbReference type="Gene3D" id="1.10.10.10">
    <property type="entry name" value="Winged helix-like DNA-binding domain superfamily/Winged helix DNA-binding domain"/>
    <property type="match status" value="1"/>
</dbReference>
<dbReference type="Pfam" id="PF01047">
    <property type="entry name" value="MarR"/>
    <property type="match status" value="1"/>
</dbReference>
<evidence type="ECO:0000259" key="4">
    <source>
        <dbReference type="PROSITE" id="PS50995"/>
    </source>
</evidence>
<evidence type="ECO:0000256" key="3">
    <source>
        <dbReference type="ARBA" id="ARBA00023163"/>
    </source>
</evidence>
<dbReference type="InterPro" id="IPR036388">
    <property type="entry name" value="WH-like_DNA-bd_sf"/>
</dbReference>
<dbReference type="PRINTS" id="PR00598">
    <property type="entry name" value="HTHMARR"/>
</dbReference>
<feature type="domain" description="HTH marR-type" evidence="4">
    <location>
        <begin position="15"/>
        <end position="147"/>
    </location>
</feature>
<dbReference type="PANTHER" id="PTHR33164:SF64">
    <property type="entry name" value="TRANSCRIPTIONAL REGULATOR SLYA"/>
    <property type="match status" value="1"/>
</dbReference>
<dbReference type="GO" id="GO:0003677">
    <property type="term" value="F:DNA binding"/>
    <property type="evidence" value="ECO:0007669"/>
    <property type="project" value="UniProtKB-KW"/>
</dbReference>
<name>A0A8G2FL62_ACIRU</name>
<protein>
    <submittedName>
        <fullName evidence="5">DNA-binding transcriptional regulator, MarR family</fullName>
    </submittedName>
</protein>
<dbReference type="AlphaFoldDB" id="A0A8G2FL62"/>
<reference evidence="5 6" key="1">
    <citation type="submission" date="2017-01" db="EMBL/GenBank/DDBJ databases">
        <authorList>
            <person name="Varghese N."/>
            <person name="Submissions S."/>
        </authorList>
    </citation>
    <scope>NUCLEOTIDE SEQUENCE [LARGE SCALE GENOMIC DNA]</scope>
    <source>
        <strain evidence="5 6">ATCC 35905</strain>
    </source>
</reference>